<organism evidence="2">
    <name type="scientific">Phaffia rhodozyma</name>
    <name type="common">Yeast</name>
    <name type="synonym">Xanthophyllomyces dendrorhous</name>
    <dbReference type="NCBI Taxonomy" id="264483"/>
    <lineage>
        <taxon>Eukaryota</taxon>
        <taxon>Fungi</taxon>
        <taxon>Dikarya</taxon>
        <taxon>Basidiomycota</taxon>
        <taxon>Agaricomycotina</taxon>
        <taxon>Tremellomycetes</taxon>
        <taxon>Cystofilobasidiales</taxon>
        <taxon>Mrakiaceae</taxon>
        <taxon>Phaffia</taxon>
    </lineage>
</organism>
<name>A0A0F7SP20_PHARH</name>
<dbReference type="InterPro" id="IPR036412">
    <property type="entry name" value="HAD-like_sf"/>
</dbReference>
<proteinExistence type="predicted"/>
<accession>A0A0F7SP20</accession>
<dbReference type="InterPro" id="IPR023214">
    <property type="entry name" value="HAD_sf"/>
</dbReference>
<evidence type="ECO:0000256" key="1">
    <source>
        <dbReference type="ARBA" id="ARBA00022801"/>
    </source>
</evidence>
<dbReference type="GO" id="GO:0016787">
    <property type="term" value="F:hydrolase activity"/>
    <property type="evidence" value="ECO:0007669"/>
    <property type="project" value="UniProtKB-KW"/>
</dbReference>
<dbReference type="Pfam" id="PF00702">
    <property type="entry name" value="Hydrolase"/>
    <property type="match status" value="1"/>
</dbReference>
<dbReference type="AlphaFoldDB" id="A0A0F7SP20"/>
<dbReference type="Gene3D" id="3.40.50.1000">
    <property type="entry name" value="HAD superfamily/HAD-like"/>
    <property type="match status" value="1"/>
</dbReference>
<dbReference type="PANTHER" id="PTHR43316:SF4">
    <property type="entry name" value="ACID DEHALOGENASE, PUTATIVE (AFU_ORTHOLOGUE AFUA_8G05870)-RELATED"/>
    <property type="match status" value="1"/>
</dbReference>
<sequence>MASSSSSSSTSSGLIRATVAFDILGTCFSLDAVIQAVKERYADVLESDEVNAESFVLDWWHSVQRDYTYLSLVSKHTPIAQIAKSTFPRALACHFPSLKVSSESDPSGEDVDYVMGKLKSLTPVDGLKEALKVLKDGGVEVWAVSNGAKATTESYLDQASLLSLFTGGIISCDEIPSPFSSSSAQGIAKPHPTVYQHARTQLLASQPAKPTWFIAAHAWDLLGAREEGFRCGWSKSHEKVWPYDGFDVGGRFDVEGATVEEVAKGLVRCLDQM</sequence>
<dbReference type="SUPFAM" id="SSF56784">
    <property type="entry name" value="HAD-like"/>
    <property type="match status" value="1"/>
</dbReference>
<reference evidence="2" key="1">
    <citation type="submission" date="2014-08" db="EMBL/GenBank/DDBJ databases">
        <authorList>
            <person name="Sharma Rahul"/>
            <person name="Thines Marco"/>
        </authorList>
    </citation>
    <scope>NUCLEOTIDE SEQUENCE</scope>
</reference>
<dbReference type="InterPro" id="IPR051540">
    <property type="entry name" value="S-2-haloacid_dehalogenase"/>
</dbReference>
<keyword evidence="1" id="KW-0378">Hydrolase</keyword>
<dbReference type="InterPro" id="IPR023198">
    <property type="entry name" value="PGP-like_dom2"/>
</dbReference>
<dbReference type="EMBL" id="LN483345">
    <property type="protein sequence ID" value="CDZ98762.1"/>
    <property type="molecule type" value="Genomic_DNA"/>
</dbReference>
<protein>
    <submittedName>
        <fullName evidence="2">PAFAH</fullName>
    </submittedName>
</protein>
<evidence type="ECO:0000313" key="2">
    <source>
        <dbReference type="EMBL" id="CDZ98762.1"/>
    </source>
</evidence>
<dbReference type="PANTHER" id="PTHR43316">
    <property type="entry name" value="HYDROLASE, HALOACID DELAHOGENASE-RELATED"/>
    <property type="match status" value="1"/>
</dbReference>
<dbReference type="Gene3D" id="1.10.150.240">
    <property type="entry name" value="Putative phosphatase, domain 2"/>
    <property type="match status" value="1"/>
</dbReference>